<gene>
    <name evidence="1" type="ORF">CCHLO57077_00001443</name>
</gene>
<reference evidence="1" key="1">
    <citation type="submission" date="2023-01" db="EMBL/GenBank/DDBJ databases">
        <authorList>
            <person name="Piombo E."/>
        </authorList>
    </citation>
    <scope>NUCLEOTIDE SEQUENCE</scope>
</reference>
<protein>
    <submittedName>
        <fullName evidence="1">Uncharacterized protein</fullName>
    </submittedName>
</protein>
<sequence length="90" mass="10020">MIAIGSITYSIAHISSHAHVLTEFGYITTIPSFQSWLVDDHLPRVARLSLQTYVCFCGLASIYCAINVQRQRLAIDTKGWNQPAGWPGKI</sequence>
<dbReference type="Proteomes" id="UP001160390">
    <property type="component" value="Unassembled WGS sequence"/>
</dbReference>
<proteinExistence type="predicted"/>
<dbReference type="EMBL" id="CABFNP030001012">
    <property type="protein sequence ID" value="CAI6089837.1"/>
    <property type="molecule type" value="Genomic_DNA"/>
</dbReference>
<keyword evidence="2" id="KW-1185">Reference proteome</keyword>
<organism evidence="1 2">
    <name type="scientific">Clonostachys chloroleuca</name>
    <dbReference type="NCBI Taxonomy" id="1926264"/>
    <lineage>
        <taxon>Eukaryota</taxon>
        <taxon>Fungi</taxon>
        <taxon>Dikarya</taxon>
        <taxon>Ascomycota</taxon>
        <taxon>Pezizomycotina</taxon>
        <taxon>Sordariomycetes</taxon>
        <taxon>Hypocreomycetidae</taxon>
        <taxon>Hypocreales</taxon>
        <taxon>Bionectriaceae</taxon>
        <taxon>Clonostachys</taxon>
    </lineage>
</organism>
<evidence type="ECO:0000313" key="2">
    <source>
        <dbReference type="Proteomes" id="UP001160390"/>
    </source>
</evidence>
<evidence type="ECO:0000313" key="1">
    <source>
        <dbReference type="EMBL" id="CAI6089837.1"/>
    </source>
</evidence>
<comment type="caution">
    <text evidence="1">The sequence shown here is derived from an EMBL/GenBank/DDBJ whole genome shotgun (WGS) entry which is preliminary data.</text>
</comment>
<accession>A0AA35Q2Z0</accession>
<dbReference type="AlphaFoldDB" id="A0AA35Q2Z0"/>
<name>A0AA35Q2Z0_9HYPO</name>